<feature type="region of interest" description="Disordered" evidence="1">
    <location>
        <begin position="18"/>
        <end position="58"/>
    </location>
</feature>
<dbReference type="Pfam" id="PF20178">
    <property type="entry name" value="ToxA_N"/>
    <property type="match status" value="1"/>
</dbReference>
<organism evidence="3 4">
    <name type="scientific">Pseudomonas synxantha</name>
    <dbReference type="NCBI Taxonomy" id="47883"/>
    <lineage>
        <taxon>Bacteria</taxon>
        <taxon>Pseudomonadati</taxon>
        <taxon>Pseudomonadota</taxon>
        <taxon>Gammaproteobacteria</taxon>
        <taxon>Pseudomonadales</taxon>
        <taxon>Pseudomonadaceae</taxon>
        <taxon>Pseudomonas</taxon>
    </lineage>
</organism>
<dbReference type="EMBL" id="CP027754">
    <property type="protein sequence ID" value="AZE55659.1"/>
    <property type="molecule type" value="Genomic_DNA"/>
</dbReference>
<dbReference type="InterPro" id="IPR046673">
    <property type="entry name" value="ToxA_N"/>
</dbReference>
<name>A0A3G7UAV9_9PSED</name>
<protein>
    <recommendedName>
        <fullName evidence="2">Dermonecrotic toxin N-terminal domain-containing protein</fullName>
    </recommendedName>
</protein>
<evidence type="ECO:0000313" key="3">
    <source>
        <dbReference type="EMBL" id="AZE55659.1"/>
    </source>
</evidence>
<feature type="domain" description="Dermonecrotic toxin N-terminal" evidence="2">
    <location>
        <begin position="479"/>
        <end position="708"/>
    </location>
</feature>
<feature type="region of interest" description="Disordered" evidence="1">
    <location>
        <begin position="914"/>
        <end position="934"/>
    </location>
</feature>
<dbReference type="Proteomes" id="UP000268696">
    <property type="component" value="Chromosome"/>
</dbReference>
<reference evidence="3 4" key="1">
    <citation type="submission" date="2018-03" db="EMBL/GenBank/DDBJ databases">
        <title>Diversity of phytobeneficial traits revealed by whole-genome analysis of worldwide-isolated phenazine-producing Pseudomonas spp.</title>
        <authorList>
            <person name="Biessy A."/>
            <person name="Novinscak A."/>
            <person name="Blom J."/>
            <person name="Leger G."/>
            <person name="Thomashow L.S."/>
            <person name="Cazorla F.M."/>
            <person name="Josic D."/>
            <person name="Filion M."/>
        </authorList>
    </citation>
    <scope>NUCLEOTIDE SEQUENCE [LARGE SCALE GENOMIC DNA]</scope>
    <source>
        <strain evidence="3 4">30B</strain>
    </source>
</reference>
<evidence type="ECO:0000313" key="4">
    <source>
        <dbReference type="Proteomes" id="UP000268696"/>
    </source>
</evidence>
<evidence type="ECO:0000256" key="1">
    <source>
        <dbReference type="SAM" id="MobiDB-lite"/>
    </source>
</evidence>
<sequence length="1702" mass="188940">MMIHGNYSNRLFDHALSPLPLPPVTRQPGEVSETTLGSHSDASPQTDHDPSLRRRRRDTTVHYDVSTGSSSLRSGLTFVPLTPSPAATISAPQPATDVTANTVAHQFAGRPTLRSVVSNLLSDAITNLYPTLAFDPEYTALAEPISNNPPQYCLTPLLDLALEYLTRDGELDFTDRHSLACTLIDQATGHTLKPGPLAGALVPGIDMQAIELIIRSLRTTLKSGFEQALVRHFTGNAYSAQNTLGAGTSRWLWLSDTLRATLRTAALKQPGLTELQRQTLDQVATYPDRAQRQAAHGNAAAKVFILDTTISHGATQYAQFSPDLLITREVDGCTQVLHTTPAGVVTPYDSLQAFGQAWGRNLEKAFVFDSLDWKRQEPDANIFDTQAALILNAMVENVASIDLPTSGTLDQLEQAFSQASDPSPWFTGAYAANAAEVGRLLDNLPAWLKNANEAERDTYRHHSLALASSVKRNNGRTFLDGIPDIRTYTEQRLDEQLSGKGYTTKDVEVVFKVAVGNLGSGYIERVKMSLVDMALENLAGLPKGQMEVHLRGQPVSDPQMPQMLKDLINRVDIGQHYPQLLKRELLSDTELSRDRAARFVEQVPIQLAMQALELKLKGEAGISTQGYRFIEAIIQPGAGSKQVDGQEITVRPLAFVRKQGATPDQVDNMFLIEPQNATSGPHLLYRPQMKPALLEFANREALLEAIRQPGPLQESVLAWLKDDRVRAVYGNGGFRTPNISRYSVFNEFDPPTTPKPTTLAVDGYAGATALRQDLLNGDLMKHWFHSNANSLITLAEGQSSSDAESRWASHKELGWLLFNTLLPVLRGPGAMAGWLLQLANSEEDIKRLSAPNDPDPTSAVIDLLINLGMTLTHAPAGEPGKPARSFEHFKQDAHSDSLGPRPRDSAQPIARQAVIHQDPKPPSSGNFGGDGTAIDIRLSSPRGLTPSLLAYIDSFEVTAPTAPGSPIAEGIKKGLYQVNDKVYANIDNHWYRVAIDLDGPFVIDEQNKARTAPPIQRDAQGGWYFDVAPKLKGGMPKNKNPQETVIAGLQAQKQVKTTYKRSFREASKLAESHATEIDKIKTSLSEYETARKKLKTLRNLSRSEGAAQRFLAPYLEQRQVTEALRSNLDQQLQALKPLTQALKATSEKTIEIIAPKKIGGIDDSSQFKQDRSALYKGILHALIEIDNVYTALFNDARHIGVDGDSLEALMRQSNNGSRFAYDESMEVSEVAYHATEHLLASRQAVNDAFDQWKKDSPFGNKKAEEYIKERYTAPPAARVLTAKLNRMSFLKLMTTTWPARSAEATNRLQMKRFLTESLKSEIAAFNDLRQYTGYTLSERNATLTTIITKYKQVLSDSVLMQEEYPELFRAQYHQRFTEVLNELIAEAEAELVQVVEEEQFLIPAAPARSDQQTRPRNQRVFKTEHKETLLGTLRAPEPGQTFDIVDVLDPQSGQPVASYSDHSNVDGRGWVRIIPAEPVQTTQEPSPTKSLASYKREVQALIDGTDNIERSIRFQKTKLADPLRRDNLSPKDWYDMLQAPASQLKVMAEQAEASHHAKPETAELVARWRATAEELLHKARQHAADGYLVQPPTAENVDFLWRNGFVDINLVKRDTPTESGDFFTEYSVRQKGQEKPIWYAHFHYPKANWPHADYTAAHLKIASQRLKTQKDLIREAGKNGTVEKIIRARITAPLDEKLFLTL</sequence>
<proteinExistence type="predicted"/>
<evidence type="ECO:0000259" key="2">
    <source>
        <dbReference type="Pfam" id="PF20178"/>
    </source>
</evidence>
<feature type="compositionally biased region" description="Polar residues" evidence="1">
    <location>
        <begin position="32"/>
        <end position="45"/>
    </location>
</feature>
<gene>
    <name evidence="3" type="ORF">C4K03_3506</name>
</gene>
<accession>A0A3G7UAV9</accession>